<evidence type="ECO:0000313" key="2">
    <source>
        <dbReference type="Proteomes" id="UP000007995"/>
    </source>
</evidence>
<protein>
    <submittedName>
        <fullName evidence="1">RHS repeat-associated core domain-containing protein</fullName>
    </submittedName>
</protein>
<dbReference type="EMBL" id="AGXW01000004">
    <property type="protein sequence ID" value="EKJ91457.1"/>
    <property type="molecule type" value="Genomic_DNA"/>
</dbReference>
<dbReference type="HOGENOM" id="CLU_1405167_0_0_10"/>
<proteinExistence type="predicted"/>
<sequence length="193" mass="22033">TTARESLSGRCCWMCTARWRNAMGTRTLVPFRYQGQYEDEETGLYYNWFRYYSPKMGMYISSDPIGLAGNNPTLYGYVSDPNIWIDVFGLDCTVKQANKLLDEGATSLKVRSRSDAEQIFLDRYLGYKNTTGMNATEVKSLFGNKKGTYHWDDQIGPDGRVLGHAVDNIDGDMPHLQIHSKENGKIIRIFFPK</sequence>
<dbReference type="NCBIfam" id="TIGR03696">
    <property type="entry name" value="Rhs_assc_core"/>
    <property type="match status" value="1"/>
</dbReference>
<reference evidence="1 2" key="1">
    <citation type="submission" date="2012-02" db="EMBL/GenBank/DDBJ databases">
        <title>The Genome Sequence of Bacteroides finegoldii CL09T03C10.</title>
        <authorList>
            <consortium name="The Broad Institute Genome Sequencing Platform"/>
            <person name="Earl A."/>
            <person name="Ward D."/>
            <person name="Feldgarden M."/>
            <person name="Gevers D."/>
            <person name="Zitomersky N.L."/>
            <person name="Coyne M.J."/>
            <person name="Comstock L.E."/>
            <person name="Young S.K."/>
            <person name="Zeng Q."/>
            <person name="Gargeya S."/>
            <person name="Fitzgerald M."/>
            <person name="Haas B."/>
            <person name="Abouelleil A."/>
            <person name="Alvarado L."/>
            <person name="Arachchi H.M."/>
            <person name="Berlin A."/>
            <person name="Chapman S.B."/>
            <person name="Gearin G."/>
            <person name="Goldberg J."/>
            <person name="Griggs A."/>
            <person name="Gujja S."/>
            <person name="Hansen M."/>
            <person name="Heiman D."/>
            <person name="Howarth C."/>
            <person name="Larimer J."/>
            <person name="Lui A."/>
            <person name="MacDonald P.J.P."/>
            <person name="McCowen C."/>
            <person name="Montmayeur A."/>
            <person name="Murphy C."/>
            <person name="Neiman D."/>
            <person name="Pearson M."/>
            <person name="Priest M."/>
            <person name="Roberts A."/>
            <person name="Saif S."/>
            <person name="Shea T."/>
            <person name="Sisk P."/>
            <person name="Stolte C."/>
            <person name="Sykes S."/>
            <person name="Wortman J."/>
            <person name="Nusbaum C."/>
            <person name="Birren B."/>
        </authorList>
    </citation>
    <scope>NUCLEOTIDE SEQUENCE [LARGE SCALE GENOMIC DNA]</scope>
    <source>
        <strain evidence="1 2">CL09T03C10</strain>
    </source>
</reference>
<dbReference type="PRINTS" id="PR00394">
    <property type="entry name" value="RHSPROTEIN"/>
</dbReference>
<dbReference type="AlphaFoldDB" id="K5BU62"/>
<dbReference type="PANTHER" id="PTHR32305:SF15">
    <property type="entry name" value="PROTEIN RHSA-RELATED"/>
    <property type="match status" value="1"/>
</dbReference>
<dbReference type="Proteomes" id="UP000007995">
    <property type="component" value="Unassembled WGS sequence"/>
</dbReference>
<evidence type="ECO:0000313" key="1">
    <source>
        <dbReference type="EMBL" id="EKJ91457.1"/>
    </source>
</evidence>
<dbReference type="InterPro" id="IPR050708">
    <property type="entry name" value="T6SS_VgrG/RHS"/>
</dbReference>
<gene>
    <name evidence="1" type="ORF">HMPREF1057_01542</name>
</gene>
<dbReference type="Gene3D" id="2.180.10.10">
    <property type="entry name" value="RHS repeat-associated core"/>
    <property type="match status" value="1"/>
</dbReference>
<dbReference type="InterPro" id="IPR022385">
    <property type="entry name" value="Rhs_assc_core"/>
</dbReference>
<comment type="caution">
    <text evidence="1">The sequence shown here is derived from an EMBL/GenBank/DDBJ whole genome shotgun (WGS) entry which is preliminary data.</text>
</comment>
<feature type="non-terminal residue" evidence="1">
    <location>
        <position position="1"/>
    </location>
</feature>
<name>K5BU62_9BACE</name>
<dbReference type="PANTHER" id="PTHR32305">
    <property type="match status" value="1"/>
</dbReference>
<organism evidence="1 2">
    <name type="scientific">Bacteroides finegoldii CL09T03C10</name>
    <dbReference type="NCBI Taxonomy" id="997888"/>
    <lineage>
        <taxon>Bacteria</taxon>
        <taxon>Pseudomonadati</taxon>
        <taxon>Bacteroidota</taxon>
        <taxon>Bacteroidia</taxon>
        <taxon>Bacteroidales</taxon>
        <taxon>Bacteroidaceae</taxon>
        <taxon>Bacteroides</taxon>
    </lineage>
</organism>
<accession>K5BU62</accession>